<evidence type="ECO:0000259" key="12">
    <source>
        <dbReference type="PROSITE" id="PS51195"/>
    </source>
</evidence>
<dbReference type="PROSITE" id="PS00039">
    <property type="entry name" value="DEAD_ATP_HELICASE"/>
    <property type="match status" value="1"/>
</dbReference>
<feature type="region of interest" description="Disordered" evidence="9">
    <location>
        <begin position="1"/>
        <end position="37"/>
    </location>
</feature>
<comment type="similarity">
    <text evidence="7">Belongs to the DEAD box helicase family. RhlB subfamily.</text>
</comment>
<evidence type="ECO:0000256" key="1">
    <source>
        <dbReference type="ARBA" id="ARBA00022490"/>
    </source>
</evidence>
<feature type="domain" description="DEAD-box RNA helicase Q" evidence="12">
    <location>
        <begin position="35"/>
        <end position="63"/>
    </location>
</feature>
<name>A0A9X4YBW3_9GAMM</name>
<protein>
    <recommendedName>
        <fullName evidence="7">ATP-dependent RNA helicase RhlB</fullName>
        <ecNumber evidence="7">3.6.4.13</ecNumber>
    </recommendedName>
</protein>
<comment type="subcellular location">
    <subcellularLocation>
        <location evidence="7">Cytoplasm</location>
    </subcellularLocation>
</comment>
<dbReference type="InterPro" id="IPR014001">
    <property type="entry name" value="Helicase_ATP-bd"/>
</dbReference>
<dbReference type="AlphaFoldDB" id="A0A9X4YBW3"/>
<keyword evidence="2 7" id="KW-0547">Nucleotide-binding</keyword>
<evidence type="ECO:0000313" key="14">
    <source>
        <dbReference type="Proteomes" id="UP000460751"/>
    </source>
</evidence>
<feature type="region of interest" description="Disordered" evidence="9">
    <location>
        <begin position="410"/>
        <end position="457"/>
    </location>
</feature>
<dbReference type="EC" id="3.6.4.13" evidence="7"/>
<evidence type="ECO:0000259" key="10">
    <source>
        <dbReference type="PROSITE" id="PS51192"/>
    </source>
</evidence>
<dbReference type="Pfam" id="PF00270">
    <property type="entry name" value="DEAD"/>
    <property type="match status" value="1"/>
</dbReference>
<dbReference type="InterPro" id="IPR000629">
    <property type="entry name" value="RNA-helicase_DEAD-box_CS"/>
</dbReference>
<dbReference type="GO" id="GO:0006401">
    <property type="term" value="P:RNA catabolic process"/>
    <property type="evidence" value="ECO:0007669"/>
    <property type="project" value="UniProtKB-UniRule"/>
</dbReference>
<evidence type="ECO:0000256" key="2">
    <source>
        <dbReference type="ARBA" id="ARBA00022741"/>
    </source>
</evidence>
<feature type="compositionally biased region" description="Pro residues" evidence="9">
    <location>
        <begin position="412"/>
        <end position="422"/>
    </location>
</feature>
<feature type="short sequence motif" description="Q motif" evidence="8">
    <location>
        <begin position="35"/>
        <end position="63"/>
    </location>
</feature>
<evidence type="ECO:0000256" key="4">
    <source>
        <dbReference type="ARBA" id="ARBA00022806"/>
    </source>
</evidence>
<dbReference type="Gene3D" id="3.40.50.300">
    <property type="entry name" value="P-loop containing nucleotide triphosphate hydrolases"/>
    <property type="match status" value="2"/>
</dbReference>
<keyword evidence="1 7" id="KW-0963">Cytoplasm</keyword>
<accession>A0A9X4YBW3</accession>
<dbReference type="InterPro" id="IPR027417">
    <property type="entry name" value="P-loop_NTPase"/>
</dbReference>
<comment type="function">
    <text evidence="7">DEAD-box RNA helicase involved in RNA degradation. Has RNA-dependent ATPase activity and unwinds double-stranded RNA.</text>
</comment>
<comment type="caution">
    <text evidence="13">The sequence shown here is derived from an EMBL/GenBank/DDBJ whole genome shotgun (WGS) entry which is preliminary data.</text>
</comment>
<dbReference type="OrthoDB" id="9805696at2"/>
<proteinExistence type="inferred from homology"/>
<keyword evidence="6 7" id="KW-0694">RNA-binding</keyword>
<dbReference type="GO" id="GO:0003723">
    <property type="term" value="F:RNA binding"/>
    <property type="evidence" value="ECO:0007669"/>
    <property type="project" value="UniProtKB-UniRule"/>
</dbReference>
<reference evidence="13 14" key="1">
    <citation type="submission" date="2019-11" db="EMBL/GenBank/DDBJ databases">
        <title>Genome sequences of 17 halophilic strains isolated from different environments.</title>
        <authorList>
            <person name="Furrow R.E."/>
        </authorList>
    </citation>
    <scope>NUCLEOTIDE SEQUENCE [LARGE SCALE GENOMIC DNA]</scope>
    <source>
        <strain evidence="13 14">22507_15_FS</strain>
    </source>
</reference>
<dbReference type="InterPro" id="IPR001650">
    <property type="entry name" value="Helicase_C-like"/>
</dbReference>
<feature type="domain" description="Helicase C-terminal" evidence="11">
    <location>
        <begin position="258"/>
        <end position="424"/>
    </location>
</feature>
<gene>
    <name evidence="7" type="primary">rhlB</name>
    <name evidence="13" type="ORF">GLW01_08755</name>
</gene>
<dbReference type="PROSITE" id="PS51195">
    <property type="entry name" value="Q_MOTIF"/>
    <property type="match status" value="1"/>
</dbReference>
<dbReference type="EMBL" id="WMEX01000004">
    <property type="protein sequence ID" value="MYL26884.1"/>
    <property type="molecule type" value="Genomic_DNA"/>
</dbReference>
<dbReference type="GO" id="GO:0003724">
    <property type="term" value="F:RNA helicase activity"/>
    <property type="evidence" value="ECO:0007669"/>
    <property type="project" value="UniProtKB-UniRule"/>
</dbReference>
<dbReference type="PROSITE" id="PS51194">
    <property type="entry name" value="HELICASE_CTER"/>
    <property type="match status" value="1"/>
</dbReference>
<evidence type="ECO:0000256" key="8">
    <source>
        <dbReference type="PROSITE-ProRule" id="PRU00552"/>
    </source>
</evidence>
<dbReference type="SUPFAM" id="SSF52540">
    <property type="entry name" value="P-loop containing nucleoside triphosphate hydrolases"/>
    <property type="match status" value="1"/>
</dbReference>
<feature type="compositionally biased region" description="Basic and acidic residues" evidence="9">
    <location>
        <begin position="423"/>
        <end position="439"/>
    </location>
</feature>
<dbReference type="PANTHER" id="PTHR47959:SF10">
    <property type="entry name" value="ATP-DEPENDENT RNA HELICASE RHLB"/>
    <property type="match status" value="1"/>
</dbReference>
<dbReference type="InterPro" id="IPR044742">
    <property type="entry name" value="DEAD/DEAH_RhlB"/>
</dbReference>
<dbReference type="InterPro" id="IPR014014">
    <property type="entry name" value="RNA_helicase_DEAD_Q_motif"/>
</dbReference>
<dbReference type="InterPro" id="IPR011545">
    <property type="entry name" value="DEAD/DEAH_box_helicase_dom"/>
</dbReference>
<dbReference type="GO" id="GO:0016787">
    <property type="term" value="F:hydrolase activity"/>
    <property type="evidence" value="ECO:0007669"/>
    <property type="project" value="UniProtKB-KW"/>
</dbReference>
<feature type="domain" description="Helicase ATP-binding" evidence="10">
    <location>
        <begin position="66"/>
        <end position="247"/>
    </location>
</feature>
<evidence type="ECO:0000256" key="7">
    <source>
        <dbReference type="HAMAP-Rule" id="MF_00661"/>
    </source>
</evidence>
<dbReference type="GO" id="GO:0005524">
    <property type="term" value="F:ATP binding"/>
    <property type="evidence" value="ECO:0007669"/>
    <property type="project" value="UniProtKB-UniRule"/>
</dbReference>
<sequence length="457" mass="51139">MNNQAETPAETEPEKVEQGQEQNQSQDNQEAVPQPRFRDFNLDERLQRAIDELGFEHCTGIQGEALPKTLKGLDLIGQAQTGTGKTAAFLISAIQRLLENPIPFEQRYASEPRVLALAPTRELAMQIARDAEALTRHSGHNVVTTVGGMNYDRQRKQIRNEAIDILVATPGRLLDFLGSKDVFLDQLDLLILDEADRMLDMGFIPDVKKIIRHCTPKSGRQTVLFSATFNQDVLNLAAMWSENAEFIEIEPESKAAERVEQIFFTVSDSDKEMVLINFLQRDEVSRAIVFANRRDQTRDLEAKLRAHGVHSALLSGEIPQNKRISTLNRFKEGDIRVLVATDVAARGIHVEDVSHVFNFNLPDNPEDYVHRIGRTGRAGASGTSVTLAGEDDSFVLPDLENYLNQSLSFVRPPDPLMVPLPEPAKKPKPEHSEGGDGKPGRQRNRNRSQRREEDASG</sequence>
<dbReference type="Proteomes" id="UP000460751">
    <property type="component" value="Unassembled WGS sequence"/>
</dbReference>
<evidence type="ECO:0000313" key="13">
    <source>
        <dbReference type="EMBL" id="MYL26884.1"/>
    </source>
</evidence>
<evidence type="ECO:0000256" key="6">
    <source>
        <dbReference type="ARBA" id="ARBA00022884"/>
    </source>
</evidence>
<dbReference type="InterPro" id="IPR050079">
    <property type="entry name" value="DEAD_box_RNA_helicase"/>
</dbReference>
<comment type="subunit">
    <text evidence="7">Component of the RNA degradosome, which is a multiprotein complex involved in RNA processing and mRNA degradation.</text>
</comment>
<keyword evidence="14" id="KW-1185">Reference proteome</keyword>
<keyword evidence="3 7" id="KW-0378">Hydrolase</keyword>
<dbReference type="SMART" id="SM00490">
    <property type="entry name" value="HELICc"/>
    <property type="match status" value="1"/>
</dbReference>
<evidence type="ECO:0000256" key="5">
    <source>
        <dbReference type="ARBA" id="ARBA00022840"/>
    </source>
</evidence>
<evidence type="ECO:0000256" key="3">
    <source>
        <dbReference type="ARBA" id="ARBA00022801"/>
    </source>
</evidence>
<dbReference type="CDD" id="cd00268">
    <property type="entry name" value="DEADc"/>
    <property type="match status" value="1"/>
</dbReference>
<dbReference type="HAMAP" id="MF_00661">
    <property type="entry name" value="DEAD_helicase_RhlB"/>
    <property type="match status" value="1"/>
</dbReference>
<keyword evidence="5 7" id="KW-0067">ATP-binding</keyword>
<evidence type="ECO:0000256" key="9">
    <source>
        <dbReference type="SAM" id="MobiDB-lite"/>
    </source>
</evidence>
<dbReference type="SMART" id="SM00487">
    <property type="entry name" value="DEXDc"/>
    <property type="match status" value="1"/>
</dbReference>
<dbReference type="InterPro" id="IPR023554">
    <property type="entry name" value="RNA_helicase_ATP-dep_RhlB"/>
</dbReference>
<evidence type="ECO:0000259" key="11">
    <source>
        <dbReference type="PROSITE" id="PS51194"/>
    </source>
</evidence>
<dbReference type="GO" id="GO:0005829">
    <property type="term" value="C:cytosol"/>
    <property type="evidence" value="ECO:0007669"/>
    <property type="project" value="TreeGrafter"/>
</dbReference>
<organism evidence="13 14">
    <name type="scientific">Vreelandella halophila</name>
    <dbReference type="NCBI Taxonomy" id="86177"/>
    <lineage>
        <taxon>Bacteria</taxon>
        <taxon>Pseudomonadati</taxon>
        <taxon>Pseudomonadota</taxon>
        <taxon>Gammaproteobacteria</taxon>
        <taxon>Oceanospirillales</taxon>
        <taxon>Halomonadaceae</taxon>
        <taxon>Vreelandella</taxon>
    </lineage>
</organism>
<comment type="catalytic activity">
    <reaction evidence="7">
        <text>ATP + H2O = ADP + phosphate + H(+)</text>
        <dbReference type="Rhea" id="RHEA:13065"/>
        <dbReference type="ChEBI" id="CHEBI:15377"/>
        <dbReference type="ChEBI" id="CHEBI:15378"/>
        <dbReference type="ChEBI" id="CHEBI:30616"/>
        <dbReference type="ChEBI" id="CHEBI:43474"/>
        <dbReference type="ChEBI" id="CHEBI:456216"/>
        <dbReference type="EC" id="3.6.4.13"/>
    </reaction>
</comment>
<feature type="compositionally biased region" description="Low complexity" evidence="9">
    <location>
        <begin position="19"/>
        <end position="30"/>
    </location>
</feature>
<dbReference type="Pfam" id="PF00271">
    <property type="entry name" value="Helicase_C"/>
    <property type="match status" value="1"/>
</dbReference>
<dbReference type="RefSeq" id="WP_160898823.1">
    <property type="nucleotide sequence ID" value="NZ_WMEX01000004.1"/>
</dbReference>
<dbReference type="PANTHER" id="PTHR47959">
    <property type="entry name" value="ATP-DEPENDENT RNA HELICASE RHLE-RELATED"/>
    <property type="match status" value="1"/>
</dbReference>
<dbReference type="PROSITE" id="PS51192">
    <property type="entry name" value="HELICASE_ATP_BIND_1"/>
    <property type="match status" value="1"/>
</dbReference>
<keyword evidence="4 7" id="KW-0347">Helicase</keyword>
<dbReference type="CDD" id="cd18787">
    <property type="entry name" value="SF2_C_DEAD"/>
    <property type="match status" value="1"/>
</dbReference>